<dbReference type="EMBL" id="VSRR010001940">
    <property type="protein sequence ID" value="MPC28602.1"/>
    <property type="molecule type" value="Genomic_DNA"/>
</dbReference>
<comment type="caution">
    <text evidence="2">The sequence shown here is derived from an EMBL/GenBank/DDBJ whole genome shotgun (WGS) entry which is preliminary data.</text>
</comment>
<organism evidence="2 3">
    <name type="scientific">Portunus trituberculatus</name>
    <name type="common">Swimming crab</name>
    <name type="synonym">Neptunus trituberculatus</name>
    <dbReference type="NCBI Taxonomy" id="210409"/>
    <lineage>
        <taxon>Eukaryota</taxon>
        <taxon>Metazoa</taxon>
        <taxon>Ecdysozoa</taxon>
        <taxon>Arthropoda</taxon>
        <taxon>Crustacea</taxon>
        <taxon>Multicrustacea</taxon>
        <taxon>Malacostraca</taxon>
        <taxon>Eumalacostraca</taxon>
        <taxon>Eucarida</taxon>
        <taxon>Decapoda</taxon>
        <taxon>Pleocyemata</taxon>
        <taxon>Brachyura</taxon>
        <taxon>Eubrachyura</taxon>
        <taxon>Portunoidea</taxon>
        <taxon>Portunidae</taxon>
        <taxon>Portuninae</taxon>
        <taxon>Portunus</taxon>
    </lineage>
</organism>
<dbReference type="Proteomes" id="UP000324222">
    <property type="component" value="Unassembled WGS sequence"/>
</dbReference>
<sequence length="165" mass="17437">MFYFTIGLVAVLLLLLRAADVIFVVVVLAGCVGARAAPRSGELLGDQYAEEAAHSAASVIESATLSGRTPPCPSRLTVAATADNAGVAGVELRVPWSVSEGEPWRAPSYSPDRPHRPPSSHRHHSTAATTITAAMRTSGWPLARLTLHLLVLLARSYCSLADEPT</sequence>
<evidence type="ECO:0000256" key="1">
    <source>
        <dbReference type="SAM" id="MobiDB-lite"/>
    </source>
</evidence>
<feature type="compositionally biased region" description="Basic residues" evidence="1">
    <location>
        <begin position="116"/>
        <end position="125"/>
    </location>
</feature>
<keyword evidence="3" id="KW-1185">Reference proteome</keyword>
<protein>
    <submittedName>
        <fullName evidence="2">Uncharacterized protein</fullName>
    </submittedName>
</protein>
<evidence type="ECO:0000313" key="2">
    <source>
        <dbReference type="EMBL" id="MPC28602.1"/>
    </source>
</evidence>
<evidence type="ECO:0000313" key="3">
    <source>
        <dbReference type="Proteomes" id="UP000324222"/>
    </source>
</evidence>
<reference evidence="2 3" key="1">
    <citation type="submission" date="2019-05" db="EMBL/GenBank/DDBJ databases">
        <title>Another draft genome of Portunus trituberculatus and its Hox gene families provides insights of decapod evolution.</title>
        <authorList>
            <person name="Jeong J.-H."/>
            <person name="Song I."/>
            <person name="Kim S."/>
            <person name="Choi T."/>
            <person name="Kim D."/>
            <person name="Ryu S."/>
            <person name="Kim W."/>
        </authorList>
    </citation>
    <scope>NUCLEOTIDE SEQUENCE [LARGE SCALE GENOMIC DNA]</scope>
    <source>
        <tissue evidence="2">Muscle</tissue>
    </source>
</reference>
<dbReference type="AlphaFoldDB" id="A0A5B7E3K3"/>
<name>A0A5B7E3K3_PORTR</name>
<proteinExistence type="predicted"/>
<accession>A0A5B7E3K3</accession>
<feature type="region of interest" description="Disordered" evidence="1">
    <location>
        <begin position="101"/>
        <end position="126"/>
    </location>
</feature>
<gene>
    <name evidence="2" type="ORF">E2C01_021810</name>
</gene>